<dbReference type="GeneID" id="77946223"/>
<feature type="compositionally biased region" description="Low complexity" evidence="1">
    <location>
        <begin position="42"/>
        <end position="51"/>
    </location>
</feature>
<reference evidence="2" key="1">
    <citation type="submission" date="2020-09" db="EMBL/GenBank/DDBJ databases">
        <authorList>
            <person name="Zhang D."/>
            <person name="Hatherill J.R."/>
            <person name="Ramirez J.F."/>
            <person name="Edinger B."/>
            <person name="Balarin R."/>
            <person name="Sullivan A."/>
            <person name="Humpal K.M."/>
            <person name="Guseva A."/>
            <person name="Butela K.A."/>
            <person name="Garlena R.A."/>
            <person name="Russell D.A."/>
            <person name="Pope W.H."/>
            <person name="Jacobs-Sera D."/>
            <person name="Hatfull G.F."/>
        </authorList>
    </citation>
    <scope>NUCLEOTIDE SEQUENCE</scope>
</reference>
<dbReference type="KEGG" id="vg:77946223"/>
<feature type="region of interest" description="Disordered" evidence="1">
    <location>
        <begin position="308"/>
        <end position="344"/>
    </location>
</feature>
<evidence type="ECO:0000313" key="3">
    <source>
        <dbReference type="Proteomes" id="UP000664915"/>
    </source>
</evidence>
<proteinExistence type="predicted"/>
<feature type="region of interest" description="Disordered" evidence="1">
    <location>
        <begin position="33"/>
        <end position="59"/>
    </location>
</feature>
<name>A0A879R3E3_9CAUD</name>
<keyword evidence="3" id="KW-1185">Reference proteome</keyword>
<feature type="compositionally biased region" description="Gly residues" evidence="1">
    <location>
        <begin position="311"/>
        <end position="321"/>
    </location>
</feature>
<protein>
    <submittedName>
        <fullName evidence="2">Adhesin tip complex</fullName>
    </submittedName>
</protein>
<evidence type="ECO:0000313" key="2">
    <source>
        <dbReference type="EMBL" id="QPX48018.1"/>
    </source>
</evidence>
<organism evidence="2 3">
    <name type="scientific">Synechococcus phage S-SRM01</name>
    <dbReference type="NCBI Taxonomy" id="2781608"/>
    <lineage>
        <taxon>Viruses</taxon>
        <taxon>Duplodnaviria</taxon>
        <taxon>Heunggongvirae</taxon>
        <taxon>Uroviricota</taxon>
        <taxon>Caudoviricetes</taxon>
        <taxon>Pantevenvirales</taxon>
        <taxon>Kyanoviridae</taxon>
        <taxon>Serangoonvirus</taxon>
        <taxon>Serangoonvirus essarone</taxon>
    </lineage>
</organism>
<dbReference type="Proteomes" id="UP000664915">
    <property type="component" value="Segment"/>
</dbReference>
<dbReference type="RefSeq" id="YP_010670028.1">
    <property type="nucleotide sequence ID" value="NC_070963.1"/>
</dbReference>
<dbReference type="EMBL" id="MW015081">
    <property type="protein sequence ID" value="QPX48018.1"/>
    <property type="molecule type" value="Genomic_DNA"/>
</dbReference>
<evidence type="ECO:0000256" key="1">
    <source>
        <dbReference type="SAM" id="MobiDB-lite"/>
    </source>
</evidence>
<sequence>MSASVTKAGPYYSSGSISFSSLRTNFKESDSGSISASELRRNTTTTNTNPTVPDATENSSISTASNLAISQFRNSIKYYYITQTGTDVNFDIDAQSWNSNLNKNIRKWMYINGTCGSNSISSTAVDFNATAYNLTVDVSGGIYGAAGSGGTAATISGGSGGTALSVNSSGGNNIVVFVRDSANIYGGGGGGEKGATGATGSPGTCTDSYTASQCGSCPECPSPYVNGSCWGGGECGRRQVCNWWGNCWWEASQWTQYRTCTRTYGVSGGTGGAGGDGGTGRGYNNAGSLAGAAGAAGGSNNGCGSTNGATGETGGSGGDWGSSGVNTANSGNGGPSGRAISGSNYSVSGTINSSTIKGLYLP</sequence>
<accession>A0A879R3E3</accession>